<reference evidence="2 3" key="1">
    <citation type="journal article" date="2016" name="Nat. Commun.">
        <title>Thousands of microbial genomes shed light on interconnected biogeochemical processes in an aquifer system.</title>
        <authorList>
            <person name="Anantharaman K."/>
            <person name="Brown C.T."/>
            <person name="Hug L.A."/>
            <person name="Sharon I."/>
            <person name="Castelle C.J."/>
            <person name="Probst A.J."/>
            <person name="Thomas B.C."/>
            <person name="Singh A."/>
            <person name="Wilkins M.J."/>
            <person name="Karaoz U."/>
            <person name="Brodie E.L."/>
            <person name="Williams K.H."/>
            <person name="Hubbard S.S."/>
            <person name="Banfield J.F."/>
        </authorList>
    </citation>
    <scope>NUCLEOTIDE SEQUENCE [LARGE SCALE GENOMIC DNA]</scope>
</reference>
<sequence length="110" mass="12888">MSEVMSGIWTEVRPIPKPSEKENLTDKEKRDIKSQVFIREKGICQGCGNWFPMTIENHMGIMVFDEFRCGHFSHKVSKGAGGKYTLENGMYHCFTCHREWEDHTGRYKNR</sequence>
<dbReference type="EMBL" id="MGFQ01000027">
    <property type="protein sequence ID" value="OGM09076.1"/>
    <property type="molecule type" value="Genomic_DNA"/>
</dbReference>
<feature type="region of interest" description="Disordered" evidence="1">
    <location>
        <begin position="1"/>
        <end position="28"/>
    </location>
</feature>
<gene>
    <name evidence="2" type="ORF">A2Z67_03775</name>
</gene>
<dbReference type="Gene3D" id="1.10.30.50">
    <property type="match status" value="1"/>
</dbReference>
<evidence type="ECO:0000313" key="3">
    <source>
        <dbReference type="Proteomes" id="UP000176939"/>
    </source>
</evidence>
<name>A0A1F7X1Y6_9BACT</name>
<dbReference type="Proteomes" id="UP000176939">
    <property type="component" value="Unassembled WGS sequence"/>
</dbReference>
<evidence type="ECO:0008006" key="4">
    <source>
        <dbReference type="Google" id="ProtNLM"/>
    </source>
</evidence>
<protein>
    <recommendedName>
        <fullName evidence="4">HNH domain-containing protein</fullName>
    </recommendedName>
</protein>
<evidence type="ECO:0000256" key="1">
    <source>
        <dbReference type="SAM" id="MobiDB-lite"/>
    </source>
</evidence>
<evidence type="ECO:0000313" key="2">
    <source>
        <dbReference type="EMBL" id="OGM09076.1"/>
    </source>
</evidence>
<organism evidence="2 3">
    <name type="scientific">Candidatus Woesebacteria bacterium RBG_13_36_22</name>
    <dbReference type="NCBI Taxonomy" id="1802478"/>
    <lineage>
        <taxon>Bacteria</taxon>
        <taxon>Candidatus Woeseibacteriota</taxon>
    </lineage>
</organism>
<dbReference type="AlphaFoldDB" id="A0A1F7X1Y6"/>
<accession>A0A1F7X1Y6</accession>
<feature type="compositionally biased region" description="Basic and acidic residues" evidence="1">
    <location>
        <begin position="18"/>
        <end position="28"/>
    </location>
</feature>
<proteinExistence type="predicted"/>
<comment type="caution">
    <text evidence="2">The sequence shown here is derived from an EMBL/GenBank/DDBJ whole genome shotgun (WGS) entry which is preliminary data.</text>
</comment>